<organism evidence="1 2">
    <name type="scientific">Hathewaya proteolytica DSM 3090</name>
    <dbReference type="NCBI Taxonomy" id="1121331"/>
    <lineage>
        <taxon>Bacteria</taxon>
        <taxon>Bacillati</taxon>
        <taxon>Bacillota</taxon>
        <taxon>Clostridia</taxon>
        <taxon>Eubacteriales</taxon>
        <taxon>Clostridiaceae</taxon>
        <taxon>Hathewaya</taxon>
    </lineage>
</organism>
<reference evidence="1 2" key="1">
    <citation type="submission" date="2016-11" db="EMBL/GenBank/DDBJ databases">
        <authorList>
            <person name="Jaros S."/>
            <person name="Januszkiewicz K."/>
            <person name="Wedrychowicz H."/>
        </authorList>
    </citation>
    <scope>NUCLEOTIDE SEQUENCE [LARGE SCALE GENOMIC DNA]</scope>
    <source>
        <strain evidence="1 2">DSM 3090</strain>
    </source>
</reference>
<keyword evidence="2" id="KW-1185">Reference proteome</keyword>
<dbReference type="EMBL" id="FRAD01000025">
    <property type="protein sequence ID" value="SHK39282.1"/>
    <property type="molecule type" value="Genomic_DNA"/>
</dbReference>
<dbReference type="Proteomes" id="UP000183952">
    <property type="component" value="Unassembled WGS sequence"/>
</dbReference>
<evidence type="ECO:0000313" key="2">
    <source>
        <dbReference type="Proteomes" id="UP000183952"/>
    </source>
</evidence>
<gene>
    <name evidence="1" type="ORF">SAMN02745248_02444</name>
</gene>
<dbReference type="AlphaFoldDB" id="A0A1M6S380"/>
<name>A0A1M6S380_9CLOT</name>
<dbReference type="STRING" id="1121331.SAMN02745248_02444"/>
<sequence>MHLTTFLTYMSLCKQSKIAPTWEGLLIFREIEGRCNHDKTGNFR</sequence>
<protein>
    <submittedName>
        <fullName evidence="1">Uncharacterized protein</fullName>
    </submittedName>
</protein>
<evidence type="ECO:0000313" key="1">
    <source>
        <dbReference type="EMBL" id="SHK39282.1"/>
    </source>
</evidence>
<proteinExistence type="predicted"/>
<accession>A0A1M6S380</accession>